<name>A0A8H5AE18_FUSOX</name>
<organism evidence="6 7">
    <name type="scientific">Fusarium oxysporum</name>
    <name type="common">Fusarium vascular wilt</name>
    <dbReference type="NCBI Taxonomy" id="5507"/>
    <lineage>
        <taxon>Eukaryota</taxon>
        <taxon>Fungi</taxon>
        <taxon>Dikarya</taxon>
        <taxon>Ascomycota</taxon>
        <taxon>Pezizomycotina</taxon>
        <taxon>Sordariomycetes</taxon>
        <taxon>Hypocreomycetidae</taxon>
        <taxon>Hypocreales</taxon>
        <taxon>Nectriaceae</taxon>
        <taxon>Fusarium</taxon>
        <taxon>Fusarium oxysporum species complex</taxon>
    </lineage>
</organism>
<comment type="similarity">
    <text evidence="5">Belongs to the tannase family.</text>
</comment>
<evidence type="ECO:0000313" key="7">
    <source>
        <dbReference type="Proteomes" id="UP000558688"/>
    </source>
</evidence>
<evidence type="ECO:0000313" key="6">
    <source>
        <dbReference type="EMBL" id="KAF5263502.1"/>
    </source>
</evidence>
<keyword evidence="4" id="KW-1015">Disulfide bond</keyword>
<dbReference type="AlphaFoldDB" id="A0A8H5AE18"/>
<evidence type="ECO:0000256" key="3">
    <source>
        <dbReference type="ARBA" id="ARBA00022801"/>
    </source>
</evidence>
<proteinExistence type="inferred from homology"/>
<evidence type="ECO:0000256" key="4">
    <source>
        <dbReference type="ARBA" id="ARBA00023157"/>
    </source>
</evidence>
<evidence type="ECO:0000256" key="1">
    <source>
        <dbReference type="ARBA" id="ARBA00022487"/>
    </source>
</evidence>
<dbReference type="Pfam" id="PF07519">
    <property type="entry name" value="Tannase"/>
    <property type="match status" value="1"/>
</dbReference>
<dbReference type="PANTHER" id="PTHR33938">
    <property type="entry name" value="FERULOYL ESTERASE B-RELATED"/>
    <property type="match status" value="1"/>
</dbReference>
<dbReference type="PANTHER" id="PTHR33938:SF8">
    <property type="entry name" value="CARBOXYLIC ESTER HYDROLASE"/>
    <property type="match status" value="1"/>
</dbReference>
<keyword evidence="2" id="KW-0732">Signal</keyword>
<evidence type="ECO:0000256" key="2">
    <source>
        <dbReference type="ARBA" id="ARBA00022729"/>
    </source>
</evidence>
<comment type="caution">
    <text evidence="6">The sequence shown here is derived from an EMBL/GenBank/DDBJ whole genome shotgun (WGS) entry which is preliminary data.</text>
</comment>
<dbReference type="EC" id="3.1.1.-" evidence="5"/>
<gene>
    <name evidence="6" type="ORF">FOXYS1_5750</name>
</gene>
<protein>
    <recommendedName>
        <fullName evidence="5">Carboxylic ester hydrolase</fullName>
        <ecNumber evidence="5">3.1.1.-</ecNumber>
    </recommendedName>
</protein>
<dbReference type="EMBL" id="JAAFOW010000897">
    <property type="protein sequence ID" value="KAF5263502.1"/>
    <property type="molecule type" value="Genomic_DNA"/>
</dbReference>
<reference evidence="6" key="1">
    <citation type="submission" date="2020-02" db="EMBL/GenBank/DDBJ databases">
        <title>Identification and distribution of gene clusters putatively required for synthesis of sphingolipid metabolism inhibitors in phylogenetically diverse species of the filamentous fungus Fusarium.</title>
        <authorList>
            <person name="Kim H.-S."/>
            <person name="Busman M."/>
            <person name="Brown D.W."/>
            <person name="Divon H."/>
            <person name="Uhlig S."/>
            <person name="Proctor R.H."/>
        </authorList>
    </citation>
    <scope>NUCLEOTIDE SEQUENCE [LARGE SCALE GENOMIC DNA]</scope>
    <source>
        <strain evidence="6">NRRL 39464</strain>
    </source>
</reference>
<dbReference type="Proteomes" id="UP000558688">
    <property type="component" value="Unassembled WGS sequence"/>
</dbReference>
<evidence type="ECO:0000256" key="5">
    <source>
        <dbReference type="RuleBase" id="RU361238"/>
    </source>
</evidence>
<sequence length="324" mass="35652">MIVSSATHPLVVIPGVLDSFLLYLDVGYSTHGHILSPGSLDIEAIIVAALQACDALDGLEDGVLARDDLCNFDPESVVGNKFDCDGSPSTISRAAVDTNGNQLYPGYVLGSPFVGPLGVANTFCESGNCTRAVPFPIATDWIRILLNKNSSYDPSLMSHSEFVKLYRQSVLEWEGLFIGSNPDLRQFYENGKKMITWHATSDEAISVKGMRQYYNTIVEADRLDGITTQDYYRYFEVPGAIHCRSRDGASYPLDALNTLRMWVEDGVKPEELSAVIMKNGKEEAQVLNQTLNAEAWQLSEACPAHPSLKSKPPTGVRDLRRILN</sequence>
<dbReference type="GO" id="GO:0052689">
    <property type="term" value="F:carboxylic ester hydrolase activity"/>
    <property type="evidence" value="ECO:0007669"/>
    <property type="project" value="UniProtKB-KW"/>
</dbReference>
<keyword evidence="3 5" id="KW-0378">Hydrolase</keyword>
<keyword evidence="1" id="KW-0719">Serine esterase</keyword>
<accession>A0A8H5AE18</accession>
<dbReference type="InterPro" id="IPR011118">
    <property type="entry name" value="Tannase/feruloyl_esterase"/>
</dbReference>